<feature type="compositionally biased region" description="Acidic residues" evidence="5">
    <location>
        <begin position="473"/>
        <end position="501"/>
    </location>
</feature>
<keyword evidence="2 4" id="KW-0547">Nucleotide-binding</keyword>
<dbReference type="Pfam" id="PF07714">
    <property type="entry name" value="PK_Tyr_Ser-Thr"/>
    <property type="match status" value="1"/>
</dbReference>
<dbReference type="GO" id="GO:0004672">
    <property type="term" value="F:protein kinase activity"/>
    <property type="evidence" value="ECO:0007669"/>
    <property type="project" value="InterPro"/>
</dbReference>
<dbReference type="CDD" id="cd00192">
    <property type="entry name" value="PTKc"/>
    <property type="match status" value="1"/>
</dbReference>
<feature type="compositionally biased region" description="Acidic residues" evidence="5">
    <location>
        <begin position="510"/>
        <end position="525"/>
    </location>
</feature>
<dbReference type="Proteomes" id="UP000887561">
    <property type="component" value="Unplaced"/>
</dbReference>
<sequence>MSTDALWRLPYYHGLGRNVLLKRAIGRHEWELSHSAIKKGDELGSGAFGVVRTGTFTAADGTVKNVAIKEATLSKCTKDQIKEFMNEARVMRKFKHPNVIFCYGENSQICVAVGQEPLMIVMDLATEGALKDHLQRQTRSVRSKLYMCLGAASGLSHVHERNVVHCDVAARNCLFSENKVKIADFGLARELEHKQKAIKLRKDQRLPIKWLAPETMIERACTKKSDVWAYGVLCWEIFSNGAAPYAGVGSNNIVARKVITGDRLKFSDDTPEEFAELITNCVWNGDADIRCSIQQAMLWMDRNILRLVGSDTASVHTSMGATATASNRGSGDRSSRRSITADNKNSSRRIMEIEQNIAINESKLDIKLNRAPIAQEEIQDVDEYADEYFDLPVNSSSPCLIQSTSQRSESMIVHIGERHHQKHGKQRRKRKQDPFGNLILSTKKMKLNDVGNEKDKKEINEGQQSNSKSFTIEEADDIELFYGGDDESGDSADDYDDEDSNAEQYYANDYPDEDGANEFENESTSEDGYFDHYGDEQPKYRNYAYELSSDQEDLD</sequence>
<evidence type="ECO:0000259" key="6">
    <source>
        <dbReference type="PROSITE" id="PS50011"/>
    </source>
</evidence>
<dbReference type="PROSITE" id="PS00107">
    <property type="entry name" value="PROTEIN_KINASE_ATP"/>
    <property type="match status" value="1"/>
</dbReference>
<accession>A0A915M3M2</accession>
<dbReference type="SUPFAM" id="SSF56112">
    <property type="entry name" value="Protein kinase-like (PK-like)"/>
    <property type="match status" value="1"/>
</dbReference>
<dbReference type="PROSITE" id="PS50011">
    <property type="entry name" value="PROTEIN_KINASE_DOM"/>
    <property type="match status" value="1"/>
</dbReference>
<dbReference type="InterPro" id="IPR013883">
    <property type="entry name" value="TF_Iwr1_dom"/>
</dbReference>
<feature type="compositionally biased region" description="Basic and acidic residues" evidence="5">
    <location>
        <begin position="451"/>
        <end position="460"/>
    </location>
</feature>
<dbReference type="InterPro" id="IPR000719">
    <property type="entry name" value="Prot_kinase_dom"/>
</dbReference>
<keyword evidence="7" id="KW-1185">Reference proteome</keyword>
<name>A0A915M3M2_MELJA</name>
<feature type="compositionally biased region" description="Polar residues" evidence="5">
    <location>
        <begin position="318"/>
        <end position="327"/>
    </location>
</feature>
<feature type="compositionally biased region" description="Polar residues" evidence="5">
    <location>
        <begin position="461"/>
        <end position="470"/>
    </location>
</feature>
<dbReference type="PANTHER" id="PTHR24418">
    <property type="entry name" value="TYROSINE-PROTEIN KINASE"/>
    <property type="match status" value="1"/>
</dbReference>
<dbReference type="GO" id="GO:0005524">
    <property type="term" value="F:ATP binding"/>
    <property type="evidence" value="ECO:0007669"/>
    <property type="project" value="UniProtKB-UniRule"/>
</dbReference>
<evidence type="ECO:0000256" key="3">
    <source>
        <dbReference type="ARBA" id="ARBA00022840"/>
    </source>
</evidence>
<reference evidence="8" key="1">
    <citation type="submission" date="2022-11" db="UniProtKB">
        <authorList>
            <consortium name="WormBaseParasite"/>
        </authorList>
    </citation>
    <scope>IDENTIFICATION</scope>
</reference>
<dbReference type="InterPro" id="IPR050198">
    <property type="entry name" value="Non-receptor_tyrosine_kinases"/>
</dbReference>
<comment type="similarity">
    <text evidence="1">Belongs to the IWR1/SLC7A6OS family.</text>
</comment>
<evidence type="ECO:0000313" key="8">
    <source>
        <dbReference type="WBParaSite" id="scaffold2454_cov220.g4885"/>
    </source>
</evidence>
<evidence type="ECO:0000256" key="5">
    <source>
        <dbReference type="SAM" id="MobiDB-lite"/>
    </source>
</evidence>
<feature type="compositionally biased region" description="Basic and acidic residues" evidence="5">
    <location>
        <begin position="529"/>
        <end position="539"/>
    </location>
</feature>
<organism evidence="7 8">
    <name type="scientific">Meloidogyne javanica</name>
    <name type="common">Root-knot nematode worm</name>
    <dbReference type="NCBI Taxonomy" id="6303"/>
    <lineage>
        <taxon>Eukaryota</taxon>
        <taxon>Metazoa</taxon>
        <taxon>Ecdysozoa</taxon>
        <taxon>Nematoda</taxon>
        <taxon>Chromadorea</taxon>
        <taxon>Rhabditida</taxon>
        <taxon>Tylenchina</taxon>
        <taxon>Tylenchomorpha</taxon>
        <taxon>Tylenchoidea</taxon>
        <taxon>Meloidogynidae</taxon>
        <taxon>Meloidogyninae</taxon>
        <taxon>Meloidogyne</taxon>
        <taxon>Meloidogyne incognita group</taxon>
    </lineage>
</organism>
<dbReference type="InterPro" id="IPR011009">
    <property type="entry name" value="Kinase-like_dom_sf"/>
</dbReference>
<dbReference type="WBParaSite" id="scaffold2454_cov220.g4885">
    <property type="protein sequence ID" value="scaffold2454_cov220.g4885"/>
    <property type="gene ID" value="scaffold2454_cov220.g4885"/>
</dbReference>
<dbReference type="Pfam" id="PF08574">
    <property type="entry name" value="Iwr1"/>
    <property type="match status" value="1"/>
</dbReference>
<dbReference type="PROSITE" id="PS00109">
    <property type="entry name" value="PROTEIN_KINASE_TYR"/>
    <property type="match status" value="1"/>
</dbReference>
<dbReference type="Gene3D" id="3.30.200.20">
    <property type="entry name" value="Phosphorylase Kinase, domain 1"/>
    <property type="match status" value="1"/>
</dbReference>
<evidence type="ECO:0000313" key="7">
    <source>
        <dbReference type="Proteomes" id="UP000887561"/>
    </source>
</evidence>
<feature type="region of interest" description="Disordered" evidence="5">
    <location>
        <begin position="441"/>
        <end position="555"/>
    </location>
</feature>
<dbReference type="InterPro" id="IPR008266">
    <property type="entry name" value="Tyr_kinase_AS"/>
</dbReference>
<dbReference type="AlphaFoldDB" id="A0A915M3M2"/>
<evidence type="ECO:0000256" key="2">
    <source>
        <dbReference type="ARBA" id="ARBA00022741"/>
    </source>
</evidence>
<proteinExistence type="inferred from homology"/>
<dbReference type="Gene3D" id="1.10.510.10">
    <property type="entry name" value="Transferase(Phosphotransferase) domain 1"/>
    <property type="match status" value="1"/>
</dbReference>
<evidence type="ECO:0000256" key="4">
    <source>
        <dbReference type="PROSITE-ProRule" id="PRU10141"/>
    </source>
</evidence>
<keyword evidence="3 4" id="KW-0067">ATP-binding</keyword>
<dbReference type="InterPro" id="IPR001245">
    <property type="entry name" value="Ser-Thr/Tyr_kinase_cat_dom"/>
</dbReference>
<feature type="region of interest" description="Disordered" evidence="5">
    <location>
        <begin position="318"/>
        <end position="346"/>
    </location>
</feature>
<dbReference type="PRINTS" id="PR00109">
    <property type="entry name" value="TYRKINASE"/>
</dbReference>
<feature type="binding site" evidence="4">
    <location>
        <position position="69"/>
    </location>
    <ligand>
        <name>ATP</name>
        <dbReference type="ChEBI" id="CHEBI:30616"/>
    </ligand>
</feature>
<dbReference type="InterPro" id="IPR017441">
    <property type="entry name" value="Protein_kinase_ATP_BS"/>
</dbReference>
<feature type="domain" description="Protein kinase" evidence="6">
    <location>
        <begin position="37"/>
        <end position="305"/>
    </location>
</feature>
<evidence type="ECO:0000256" key="1">
    <source>
        <dbReference type="ARBA" id="ARBA00010218"/>
    </source>
</evidence>
<protein>
    <submittedName>
        <fullName evidence="8">Protein kinase domain-containing protein</fullName>
    </submittedName>
</protein>